<keyword evidence="3" id="KW-1185">Reference proteome</keyword>
<reference evidence="2" key="1">
    <citation type="journal article" date="2020" name="Stud. Mycol.">
        <title>101 Dothideomycetes genomes: a test case for predicting lifestyles and emergence of pathogens.</title>
        <authorList>
            <person name="Haridas S."/>
            <person name="Albert R."/>
            <person name="Binder M."/>
            <person name="Bloem J."/>
            <person name="Labutti K."/>
            <person name="Salamov A."/>
            <person name="Andreopoulos B."/>
            <person name="Baker S."/>
            <person name="Barry K."/>
            <person name="Bills G."/>
            <person name="Bluhm B."/>
            <person name="Cannon C."/>
            <person name="Castanera R."/>
            <person name="Culley D."/>
            <person name="Daum C."/>
            <person name="Ezra D."/>
            <person name="Gonzalez J."/>
            <person name="Henrissat B."/>
            <person name="Kuo A."/>
            <person name="Liang C."/>
            <person name="Lipzen A."/>
            <person name="Lutzoni F."/>
            <person name="Magnuson J."/>
            <person name="Mondo S."/>
            <person name="Nolan M."/>
            <person name="Ohm R."/>
            <person name="Pangilinan J."/>
            <person name="Park H.-J."/>
            <person name="Ramirez L."/>
            <person name="Alfaro M."/>
            <person name="Sun H."/>
            <person name="Tritt A."/>
            <person name="Yoshinaga Y."/>
            <person name="Zwiers L.-H."/>
            <person name="Turgeon B."/>
            <person name="Goodwin S."/>
            <person name="Spatafora J."/>
            <person name="Crous P."/>
            <person name="Grigoriev I."/>
        </authorList>
    </citation>
    <scope>NUCLEOTIDE SEQUENCE</scope>
    <source>
        <strain evidence="2">CBS 269.34</strain>
    </source>
</reference>
<accession>A0A6A6QI21</accession>
<dbReference type="Proteomes" id="UP000799750">
    <property type="component" value="Unassembled WGS sequence"/>
</dbReference>
<dbReference type="EMBL" id="MU004195">
    <property type="protein sequence ID" value="KAF2491656.1"/>
    <property type="molecule type" value="Genomic_DNA"/>
</dbReference>
<protein>
    <recommendedName>
        <fullName evidence="4">F-box domain-containing protein</fullName>
    </recommendedName>
</protein>
<evidence type="ECO:0000313" key="2">
    <source>
        <dbReference type="EMBL" id="KAF2491656.1"/>
    </source>
</evidence>
<feature type="compositionally biased region" description="Low complexity" evidence="1">
    <location>
        <begin position="1"/>
        <end position="16"/>
    </location>
</feature>
<name>A0A6A6QI21_9PEZI</name>
<sequence length="316" mass="35292">MANNASSDSNANSANNTTMTNPKALKGLMALPRELRDKILFHALPDAYALPISRDPADTRKVTPVGLYPKAPYPLNTSSEHTYRPIPLLAISRQLRAESLSTLSRQTPLEVCNLGAFSAILDTPKNPDGTPLRNFHLSIFSAASDCARARLVPSRFHSSHPCLMHSLLWLDADEMGMTFFDHWLALLERLPRNTDTVTLDFSHPAEWANRRCVLQPVLAFVQRGSAKLWRRTKGRVTVNVVGWGQTDEEDSTTVLERAIVCPGRKKEKREKEKEDLGGGGQNYWSVLSNLEVEGEDTTHLTYPDTSARVTYVLVRE</sequence>
<proteinExistence type="predicted"/>
<gene>
    <name evidence="2" type="ORF">BU16DRAFT_621187</name>
</gene>
<evidence type="ECO:0000256" key="1">
    <source>
        <dbReference type="SAM" id="MobiDB-lite"/>
    </source>
</evidence>
<feature type="region of interest" description="Disordered" evidence="1">
    <location>
        <begin position="1"/>
        <end position="20"/>
    </location>
</feature>
<evidence type="ECO:0008006" key="4">
    <source>
        <dbReference type="Google" id="ProtNLM"/>
    </source>
</evidence>
<organism evidence="2 3">
    <name type="scientific">Lophium mytilinum</name>
    <dbReference type="NCBI Taxonomy" id="390894"/>
    <lineage>
        <taxon>Eukaryota</taxon>
        <taxon>Fungi</taxon>
        <taxon>Dikarya</taxon>
        <taxon>Ascomycota</taxon>
        <taxon>Pezizomycotina</taxon>
        <taxon>Dothideomycetes</taxon>
        <taxon>Pleosporomycetidae</taxon>
        <taxon>Mytilinidiales</taxon>
        <taxon>Mytilinidiaceae</taxon>
        <taxon>Lophium</taxon>
    </lineage>
</organism>
<dbReference type="AlphaFoldDB" id="A0A6A6QI21"/>
<dbReference type="OrthoDB" id="10481983at2759"/>
<evidence type="ECO:0000313" key="3">
    <source>
        <dbReference type="Proteomes" id="UP000799750"/>
    </source>
</evidence>